<dbReference type="Gene3D" id="1.10.135.10">
    <property type="entry name" value="ATP:guanido phosphotransferase, N-terminal domain"/>
    <property type="match status" value="1"/>
</dbReference>
<dbReference type="KEGG" id="soy:115883880"/>
<evidence type="ECO:0000256" key="1">
    <source>
        <dbReference type="ARBA" id="ARBA00006798"/>
    </source>
</evidence>
<feature type="domain" description="Phosphagen kinase N-terminal" evidence="10">
    <location>
        <begin position="22"/>
        <end position="106"/>
    </location>
</feature>
<dbReference type="InParanoid" id="A0A6J2Y587"/>
<evidence type="ECO:0000256" key="4">
    <source>
        <dbReference type="ARBA" id="ARBA00022741"/>
    </source>
</evidence>
<accession>A0A6J2Y587</accession>
<evidence type="ECO:0000313" key="13">
    <source>
        <dbReference type="RefSeq" id="XP_030758165.1"/>
    </source>
</evidence>
<feature type="domain" description="Phosphagen kinase C-terminal" evidence="11">
    <location>
        <begin position="133"/>
        <end position="370"/>
    </location>
</feature>
<dbReference type="PANTHER" id="PTHR11547:SF38">
    <property type="entry name" value="ARGININE KINASE 1-RELATED"/>
    <property type="match status" value="1"/>
</dbReference>
<feature type="binding site" evidence="8">
    <location>
        <position position="243"/>
    </location>
    <ligand>
        <name>ATP</name>
        <dbReference type="ChEBI" id="CHEBI:30616"/>
    </ligand>
</feature>
<gene>
    <name evidence="13" type="primary">LOC115883880</name>
</gene>
<evidence type="ECO:0000256" key="7">
    <source>
        <dbReference type="PROSITE-ProRule" id="PRU00842"/>
    </source>
</evidence>
<dbReference type="PROSITE" id="PS00112">
    <property type="entry name" value="PHOSPHAGEN_KINASE"/>
    <property type="match status" value="1"/>
</dbReference>
<dbReference type="GO" id="GO:0005524">
    <property type="term" value="F:ATP binding"/>
    <property type="evidence" value="ECO:0007669"/>
    <property type="project" value="UniProtKB-UniRule"/>
</dbReference>
<dbReference type="Proteomes" id="UP000504635">
    <property type="component" value="Unplaced"/>
</dbReference>
<dbReference type="GeneID" id="115883880"/>
<dbReference type="PANTHER" id="PTHR11547">
    <property type="entry name" value="ARGININE OR CREATINE KINASE"/>
    <property type="match status" value="1"/>
</dbReference>
<feature type="binding site" evidence="8">
    <location>
        <begin position="323"/>
        <end position="328"/>
    </location>
    <ligand>
        <name>ATP</name>
        <dbReference type="ChEBI" id="CHEBI:30616"/>
    </ligand>
</feature>
<protein>
    <recommendedName>
        <fullName evidence="2">arginine kinase</fullName>
        <ecNumber evidence="2">2.7.3.3</ecNumber>
    </recommendedName>
</protein>
<evidence type="ECO:0000256" key="8">
    <source>
        <dbReference type="PROSITE-ProRule" id="PRU00843"/>
    </source>
</evidence>
<dbReference type="GO" id="GO:0046314">
    <property type="term" value="P:phosphocreatine biosynthetic process"/>
    <property type="evidence" value="ECO:0007669"/>
    <property type="project" value="InterPro"/>
</dbReference>
<dbReference type="PROSITE" id="PS51509">
    <property type="entry name" value="PHOSPHAGEN_KINASE_N"/>
    <property type="match status" value="1"/>
</dbReference>
<organism evidence="12 13">
    <name type="scientific">Sitophilus oryzae</name>
    <name type="common">Rice weevil</name>
    <name type="synonym">Curculio oryzae</name>
    <dbReference type="NCBI Taxonomy" id="7048"/>
    <lineage>
        <taxon>Eukaryota</taxon>
        <taxon>Metazoa</taxon>
        <taxon>Ecdysozoa</taxon>
        <taxon>Arthropoda</taxon>
        <taxon>Hexapoda</taxon>
        <taxon>Insecta</taxon>
        <taxon>Pterygota</taxon>
        <taxon>Neoptera</taxon>
        <taxon>Endopterygota</taxon>
        <taxon>Coleoptera</taxon>
        <taxon>Polyphaga</taxon>
        <taxon>Cucujiformia</taxon>
        <taxon>Curculionidae</taxon>
        <taxon>Dryophthorinae</taxon>
        <taxon>Sitophilus</taxon>
    </lineage>
</organism>
<keyword evidence="4 8" id="KW-0547">Nucleotide-binding</keyword>
<dbReference type="InterPro" id="IPR000749">
    <property type="entry name" value="ATP-guanido_PTrfase"/>
</dbReference>
<evidence type="ECO:0000256" key="5">
    <source>
        <dbReference type="ARBA" id="ARBA00022777"/>
    </source>
</evidence>
<dbReference type="AlphaFoldDB" id="A0A6J2Y587"/>
<proteinExistence type="inferred from homology"/>
<evidence type="ECO:0000256" key="3">
    <source>
        <dbReference type="ARBA" id="ARBA00022679"/>
    </source>
</evidence>
<evidence type="ECO:0000259" key="10">
    <source>
        <dbReference type="PROSITE" id="PS51509"/>
    </source>
</evidence>
<dbReference type="InterPro" id="IPR022415">
    <property type="entry name" value="ATP-guanido_PTrfase_AS"/>
</dbReference>
<feature type="binding site" evidence="8">
    <location>
        <begin position="136"/>
        <end position="140"/>
    </location>
    <ligand>
        <name>ATP</name>
        <dbReference type="ChEBI" id="CHEBI:30616"/>
    </ligand>
</feature>
<dbReference type="EC" id="2.7.3.3" evidence="2"/>
<keyword evidence="3 8" id="KW-0808">Transferase</keyword>
<dbReference type="Gene3D" id="3.30.590.10">
    <property type="entry name" value="Glutamine synthetase/guanido kinase, catalytic domain"/>
    <property type="match status" value="1"/>
</dbReference>
<dbReference type="OrthoDB" id="430219at2759"/>
<dbReference type="GO" id="GO:0004111">
    <property type="term" value="F:creatine kinase activity"/>
    <property type="evidence" value="ECO:0007669"/>
    <property type="project" value="InterPro"/>
</dbReference>
<dbReference type="InterPro" id="IPR022413">
    <property type="entry name" value="ATP-guanido_PTrfase_N"/>
</dbReference>
<dbReference type="SUPFAM" id="SSF48034">
    <property type="entry name" value="Guanido kinase N-terminal domain"/>
    <property type="match status" value="1"/>
</dbReference>
<dbReference type="SUPFAM" id="SSF55931">
    <property type="entry name" value="Glutamine synthetase/guanido kinase"/>
    <property type="match status" value="1"/>
</dbReference>
<comment type="similarity">
    <text evidence="1 7 9">Belongs to the ATP:guanido phosphotransferase family.</text>
</comment>
<dbReference type="InterPro" id="IPR014746">
    <property type="entry name" value="Gln_synth/guanido_kin_cat_dom"/>
</dbReference>
<feature type="binding site" evidence="8">
    <location>
        <begin position="294"/>
        <end position="298"/>
    </location>
    <ligand>
        <name>ATP</name>
        <dbReference type="ChEBI" id="CHEBI:30616"/>
    </ligand>
</feature>
<dbReference type="InterPro" id="IPR022414">
    <property type="entry name" value="ATP-guanido_PTrfase_cat"/>
</dbReference>
<keyword evidence="6 8" id="KW-0067">ATP-binding</keyword>
<dbReference type="CDD" id="cd07932">
    <property type="entry name" value="arginine_kinase_like"/>
    <property type="match status" value="1"/>
</dbReference>
<evidence type="ECO:0000313" key="12">
    <source>
        <dbReference type="Proteomes" id="UP000504635"/>
    </source>
</evidence>
<evidence type="ECO:0000256" key="2">
    <source>
        <dbReference type="ARBA" id="ARBA00012230"/>
    </source>
</evidence>
<dbReference type="PROSITE" id="PS51510">
    <property type="entry name" value="PHOSPHAGEN_KINASE_C"/>
    <property type="match status" value="1"/>
</dbReference>
<dbReference type="FunFam" id="3.30.590.10:FF:000006">
    <property type="entry name" value="Arginine kinase 1"/>
    <property type="match status" value="1"/>
</dbReference>
<dbReference type="GO" id="GO:0005615">
    <property type="term" value="C:extracellular space"/>
    <property type="evidence" value="ECO:0007669"/>
    <property type="project" value="TreeGrafter"/>
</dbReference>
<reference evidence="13" key="1">
    <citation type="submission" date="2025-08" db="UniProtKB">
        <authorList>
            <consortium name="RefSeq"/>
        </authorList>
    </citation>
    <scope>IDENTIFICATION</scope>
    <source>
        <tissue evidence="13">Gonads</tissue>
    </source>
</reference>
<keyword evidence="5 8" id="KW-0418">Kinase</keyword>
<dbReference type="FunFam" id="1.10.135.10:FF:000003">
    <property type="entry name" value="Three-domain arginine kinase"/>
    <property type="match status" value="1"/>
</dbReference>
<keyword evidence="12" id="KW-1185">Reference proteome</keyword>
<name>A0A6J2Y587_SITOR</name>
<sequence length="371" mass="41897">MSKGKCKKCEEKCGKGKASPEVLSQLELGYEKLFKSDSPSMLKRFLIKEMFDKLKFKKTSFGSTLLDCIQSGLENLDSGIGVYAADPECYSVFADLFDQIIQEYHTFSPSARQPPTDWGPSNAFGNLDPTGQFVVSTRVRCCRTLKGFPLNPCMTEDHYKEIENLMQPTFSNLSGELKGTYNPLVGMPKDVQQKLIDDHYLFKEGDRFLQAANACRFWPTGRGIYFNAKKSFLVWICEEDHLRIMSMQPGGNVGEVFGRMVNGVKEIQKNNEFVASDRFGYLTFCPTNLGTTIRASVHIKVPKLAGDMTKFKDLADKYHLQIRGAAGEHSESKDGVYDLSNKRRLGLTEYQCMKEMYDGITEIIKAEKAKK</sequence>
<dbReference type="RefSeq" id="XP_030758165.1">
    <property type="nucleotide sequence ID" value="XM_030902305.1"/>
</dbReference>
<dbReference type="GO" id="GO:0004054">
    <property type="term" value="F:arginine kinase activity"/>
    <property type="evidence" value="ECO:0007669"/>
    <property type="project" value="UniProtKB-EC"/>
</dbReference>
<dbReference type="InterPro" id="IPR036802">
    <property type="entry name" value="ATP-guanido_PTrfase_N_sf"/>
</dbReference>
<evidence type="ECO:0000259" key="11">
    <source>
        <dbReference type="PROSITE" id="PS51510"/>
    </source>
</evidence>
<dbReference type="Pfam" id="PF00217">
    <property type="entry name" value="ATP-gua_Ptrans"/>
    <property type="match status" value="1"/>
</dbReference>
<evidence type="ECO:0000256" key="6">
    <source>
        <dbReference type="ARBA" id="ARBA00022840"/>
    </source>
</evidence>
<dbReference type="Pfam" id="PF02807">
    <property type="entry name" value="ATP-gua_PtransN"/>
    <property type="match status" value="1"/>
</dbReference>
<feature type="binding site" evidence="8">
    <location>
        <position position="199"/>
    </location>
    <ligand>
        <name>ATP</name>
        <dbReference type="ChEBI" id="CHEBI:30616"/>
    </ligand>
</feature>
<evidence type="ECO:0000256" key="9">
    <source>
        <dbReference type="RuleBase" id="RU000505"/>
    </source>
</evidence>